<dbReference type="InterPro" id="IPR036388">
    <property type="entry name" value="WH-like_DNA-bd_sf"/>
</dbReference>
<dbReference type="RefSeq" id="WP_042731172.1">
    <property type="nucleotide sequence ID" value="NZ_JXNZ01000181.1"/>
</dbReference>
<evidence type="ECO:0000259" key="2">
    <source>
        <dbReference type="Pfam" id="PF03551"/>
    </source>
</evidence>
<dbReference type="PANTHER" id="PTHR43252:SF7">
    <property type="entry name" value="TRANSCRIPTIONAL REGULATOR YQJI"/>
    <property type="match status" value="1"/>
</dbReference>
<dbReference type="PATRIC" id="fig|294.124.peg.3729"/>
<gene>
    <name evidence="3" type="ORF">RL74_18095</name>
</gene>
<feature type="domain" description="Transcription regulator PadR N-terminal" evidence="2">
    <location>
        <begin position="44"/>
        <end position="112"/>
    </location>
</feature>
<dbReference type="InterPro" id="IPR036390">
    <property type="entry name" value="WH_DNA-bd_sf"/>
</dbReference>
<evidence type="ECO:0000313" key="4">
    <source>
        <dbReference type="Proteomes" id="UP000032101"/>
    </source>
</evidence>
<dbReference type="PANTHER" id="PTHR43252">
    <property type="entry name" value="TRANSCRIPTIONAL REGULATOR YQJI"/>
    <property type="match status" value="1"/>
</dbReference>
<dbReference type="InterPro" id="IPR005149">
    <property type="entry name" value="Tscrpt_reg_PadR_N"/>
</dbReference>
<dbReference type="AlphaFoldDB" id="A0A0D0P6V2"/>
<feature type="compositionally biased region" description="Basic and acidic residues" evidence="1">
    <location>
        <begin position="11"/>
        <end position="29"/>
    </location>
</feature>
<dbReference type="Pfam" id="PF03551">
    <property type="entry name" value="PadR"/>
    <property type="match status" value="1"/>
</dbReference>
<dbReference type="OrthoDB" id="9814826at2"/>
<sequence>MTAPYFPSTRDQGHHDGFERRPPGRERSGRGPRVFAAGELKLLLLALIAEKPCHGYELIRQIESMFDGAYTPSPGVIYPTLTQLEMGKMVLRDAEGGKKCYSATDAGRLFLRDQAEALDGVRVRIEASKRVLREQGRPAEIHEAVVNLRRALQMHQARWNPEEILRIRDLLNETAKAIIDGPDRPPVSESSHD</sequence>
<evidence type="ECO:0000313" key="3">
    <source>
        <dbReference type="EMBL" id="KIQ57974.1"/>
    </source>
</evidence>
<dbReference type="EMBL" id="JXNZ01000181">
    <property type="protein sequence ID" value="KIQ57974.1"/>
    <property type="molecule type" value="Genomic_DNA"/>
</dbReference>
<proteinExistence type="predicted"/>
<dbReference type="Gene3D" id="1.10.10.10">
    <property type="entry name" value="Winged helix-like DNA-binding domain superfamily/Winged helix DNA-binding domain"/>
    <property type="match status" value="1"/>
</dbReference>
<dbReference type="SUPFAM" id="SSF46785">
    <property type="entry name" value="Winged helix' DNA-binding domain"/>
    <property type="match status" value="1"/>
</dbReference>
<reference evidence="3 4" key="1">
    <citation type="submission" date="2015-01" db="EMBL/GenBank/DDBJ databases">
        <title>Draft Genome Sequence of the Biocontrol and Plant Growth-Promoting Rhizobacteria (PGPR) Pseudomonas fluorescens UM270.</title>
        <authorList>
            <person name="Hernandez-Salmeron J.E."/>
            <person name="Santoyo G."/>
            <person name="Moreno-Hagelsieb G."/>
            <person name="Hernandez-Leon R."/>
        </authorList>
    </citation>
    <scope>NUCLEOTIDE SEQUENCE [LARGE SCALE GENOMIC DNA]</scope>
    <source>
        <strain evidence="3 4">UM270</strain>
    </source>
</reference>
<protein>
    <submittedName>
        <fullName evidence="3">PadR family transcriptional regulator</fullName>
    </submittedName>
</protein>
<dbReference type="Proteomes" id="UP000032101">
    <property type="component" value="Unassembled WGS sequence"/>
</dbReference>
<organism evidence="3 4">
    <name type="scientific">Pseudomonas fluorescens</name>
    <dbReference type="NCBI Taxonomy" id="294"/>
    <lineage>
        <taxon>Bacteria</taxon>
        <taxon>Pseudomonadati</taxon>
        <taxon>Pseudomonadota</taxon>
        <taxon>Gammaproteobacteria</taxon>
        <taxon>Pseudomonadales</taxon>
        <taxon>Pseudomonadaceae</taxon>
        <taxon>Pseudomonas</taxon>
    </lineage>
</organism>
<accession>A0A0D0P6V2</accession>
<name>A0A0D0P6V2_PSEFL</name>
<comment type="caution">
    <text evidence="3">The sequence shown here is derived from an EMBL/GenBank/DDBJ whole genome shotgun (WGS) entry which is preliminary data.</text>
</comment>
<feature type="region of interest" description="Disordered" evidence="1">
    <location>
        <begin position="1"/>
        <end position="31"/>
    </location>
</feature>
<evidence type="ECO:0000256" key="1">
    <source>
        <dbReference type="SAM" id="MobiDB-lite"/>
    </source>
</evidence>